<dbReference type="RefSeq" id="WP_038436058.1">
    <property type="nucleotide sequence ID" value="NZ_CP006873.1"/>
</dbReference>
<comment type="function">
    <text evidence="7 9">One of the primary rRNA binding proteins, it binds directly near the 3'-end of the 23S rRNA, where it nucleates assembly of the 50S subunit.</text>
</comment>
<dbReference type="STRING" id="1415657.FNIIJ_040"/>
<organism evidence="11 12">
    <name type="scientific">Candidatus Walczuchella monophlebidarum</name>
    <dbReference type="NCBI Taxonomy" id="1415657"/>
    <lineage>
        <taxon>Bacteria</taxon>
        <taxon>Pseudomonadati</taxon>
        <taxon>Bacteroidota</taxon>
        <taxon>Flavobacteriia</taxon>
        <taxon>Flavobacteriales</taxon>
        <taxon>Candidatus Walczuchella</taxon>
    </lineage>
</organism>
<evidence type="ECO:0000256" key="8">
    <source>
        <dbReference type="RuleBase" id="RU003905"/>
    </source>
</evidence>
<name>A0A068DSJ0_9FLAO</name>
<dbReference type="SUPFAM" id="SSF50447">
    <property type="entry name" value="Translation proteins"/>
    <property type="match status" value="1"/>
</dbReference>
<keyword evidence="12" id="KW-1185">Reference proteome</keyword>
<feature type="region of interest" description="Disordered" evidence="10">
    <location>
        <begin position="131"/>
        <end position="154"/>
    </location>
</feature>
<dbReference type="PROSITE" id="PS00474">
    <property type="entry name" value="RIBOSOMAL_L3"/>
    <property type="match status" value="1"/>
</dbReference>
<dbReference type="Proteomes" id="UP000027148">
    <property type="component" value="Chromosome"/>
</dbReference>
<dbReference type="FunFam" id="2.40.30.10:FF:000047">
    <property type="entry name" value="50S ribosomal protein L3"/>
    <property type="match status" value="1"/>
</dbReference>
<reference evidence="11 12" key="1">
    <citation type="journal article" date="2014" name="Genome Biol. Evol.">
        <title>Genome sequence of "Candidatus Walczuchella monophlebidarum" the flavobacterial endosymbiont of Llaveia axin axin (Hemiptera: Coccoidea: Monophlebidae).</title>
        <authorList>
            <person name="Rosas-Perez T."/>
            <person name="Rosenblueth M."/>
            <person name="Rincon-Rosales R."/>
            <person name="Mora J."/>
            <person name="Martinez-Romero E."/>
        </authorList>
    </citation>
    <scope>NUCLEOTIDE SEQUENCE [LARGE SCALE GENOMIC DNA]</scope>
    <source>
        <strain evidence="11">FNIIJ</strain>
    </source>
</reference>
<dbReference type="GO" id="GO:0003735">
    <property type="term" value="F:structural constituent of ribosome"/>
    <property type="evidence" value="ECO:0007669"/>
    <property type="project" value="UniProtKB-UniRule"/>
</dbReference>
<dbReference type="HOGENOM" id="CLU_044142_4_1_10"/>
<sequence length="208" mass="22939">MSCLIGKKIGMTSLFDEDGKHVSCTVIQAGPCSVIQIKTFEKDGYSSVQLGFDNQLEKNVSKPLYGHFKKAGVYPKKKILEFSGEFVNHIKLGDEIRINLFSEGEFVDVTGLSKGRGFQGVVKRHHFSGVGERTHGQHNRLRSPGSIGAGSDPSRVFKGTKMGGRMGYKNVTVKNLKVLKIVLERNLIVLKGSVPGNNNTYLAIKKWK</sequence>
<dbReference type="NCBIfam" id="TIGR03625">
    <property type="entry name" value="L3_bact"/>
    <property type="match status" value="1"/>
</dbReference>
<dbReference type="PANTHER" id="PTHR11229">
    <property type="entry name" value="50S RIBOSOMAL PROTEIN L3"/>
    <property type="match status" value="1"/>
</dbReference>
<dbReference type="InterPro" id="IPR019926">
    <property type="entry name" value="Ribosomal_uL3_CS"/>
</dbReference>
<gene>
    <name evidence="7 11" type="primary">rplC</name>
    <name evidence="11" type="ORF">FNIIJ_040</name>
</gene>
<dbReference type="InterPro" id="IPR000597">
    <property type="entry name" value="Ribosomal_uL3"/>
</dbReference>
<evidence type="ECO:0000313" key="11">
    <source>
        <dbReference type="EMBL" id="AID37344.1"/>
    </source>
</evidence>
<dbReference type="AlphaFoldDB" id="A0A068DSJ0"/>
<keyword evidence="2 7" id="KW-0699">rRNA-binding</keyword>
<evidence type="ECO:0000256" key="6">
    <source>
        <dbReference type="ARBA" id="ARBA00035243"/>
    </source>
</evidence>
<evidence type="ECO:0000256" key="4">
    <source>
        <dbReference type="ARBA" id="ARBA00022980"/>
    </source>
</evidence>
<keyword evidence="5 7" id="KW-0687">Ribonucleoprotein</keyword>
<dbReference type="FunFam" id="3.30.160.810:FF:000001">
    <property type="entry name" value="50S ribosomal protein L3"/>
    <property type="match status" value="1"/>
</dbReference>
<dbReference type="InterPro" id="IPR019927">
    <property type="entry name" value="Ribosomal_uL3_bac/org-type"/>
</dbReference>
<dbReference type="OrthoDB" id="9806135at2"/>
<dbReference type="InterPro" id="IPR009000">
    <property type="entry name" value="Transl_B-barrel_sf"/>
</dbReference>
<dbReference type="Pfam" id="PF00297">
    <property type="entry name" value="Ribosomal_L3"/>
    <property type="match status" value="1"/>
</dbReference>
<comment type="similarity">
    <text evidence="1 7 8">Belongs to the universal ribosomal protein uL3 family.</text>
</comment>
<comment type="subunit">
    <text evidence="7 9">Part of the 50S ribosomal subunit. Forms a cluster with proteins L14 and L19.</text>
</comment>
<dbReference type="Gene3D" id="2.40.30.10">
    <property type="entry name" value="Translation factors"/>
    <property type="match status" value="1"/>
</dbReference>
<proteinExistence type="inferred from homology"/>
<dbReference type="GO" id="GO:0006412">
    <property type="term" value="P:translation"/>
    <property type="evidence" value="ECO:0007669"/>
    <property type="project" value="UniProtKB-UniRule"/>
</dbReference>
<keyword evidence="3 7" id="KW-0694">RNA-binding</keyword>
<evidence type="ECO:0000256" key="5">
    <source>
        <dbReference type="ARBA" id="ARBA00023274"/>
    </source>
</evidence>
<dbReference type="HAMAP" id="MF_01325_B">
    <property type="entry name" value="Ribosomal_uL3_B"/>
    <property type="match status" value="1"/>
</dbReference>
<accession>A0A068DSJ0</accession>
<evidence type="ECO:0000256" key="9">
    <source>
        <dbReference type="RuleBase" id="RU003906"/>
    </source>
</evidence>
<dbReference type="Gene3D" id="3.30.160.810">
    <property type="match status" value="1"/>
</dbReference>
<evidence type="ECO:0000256" key="10">
    <source>
        <dbReference type="SAM" id="MobiDB-lite"/>
    </source>
</evidence>
<protein>
    <recommendedName>
        <fullName evidence="6 7">Large ribosomal subunit protein uL3</fullName>
    </recommendedName>
</protein>
<evidence type="ECO:0000256" key="7">
    <source>
        <dbReference type="HAMAP-Rule" id="MF_01325"/>
    </source>
</evidence>
<keyword evidence="4 7" id="KW-0689">Ribosomal protein</keyword>
<dbReference type="GO" id="GO:0019843">
    <property type="term" value="F:rRNA binding"/>
    <property type="evidence" value="ECO:0007669"/>
    <property type="project" value="UniProtKB-UniRule"/>
</dbReference>
<evidence type="ECO:0000256" key="2">
    <source>
        <dbReference type="ARBA" id="ARBA00022730"/>
    </source>
</evidence>
<dbReference type="EMBL" id="CP006873">
    <property type="protein sequence ID" value="AID37344.1"/>
    <property type="molecule type" value="Genomic_DNA"/>
</dbReference>
<dbReference type="GO" id="GO:0022625">
    <property type="term" value="C:cytosolic large ribosomal subunit"/>
    <property type="evidence" value="ECO:0007669"/>
    <property type="project" value="TreeGrafter"/>
</dbReference>
<dbReference type="PANTHER" id="PTHR11229:SF16">
    <property type="entry name" value="LARGE RIBOSOMAL SUBUNIT PROTEIN UL3C"/>
    <property type="match status" value="1"/>
</dbReference>
<evidence type="ECO:0000256" key="3">
    <source>
        <dbReference type="ARBA" id="ARBA00022884"/>
    </source>
</evidence>
<evidence type="ECO:0000313" key="12">
    <source>
        <dbReference type="Proteomes" id="UP000027148"/>
    </source>
</evidence>
<dbReference type="KEGG" id="elv:FNIIJ_040"/>
<evidence type="ECO:0000256" key="1">
    <source>
        <dbReference type="ARBA" id="ARBA00006540"/>
    </source>
</evidence>